<keyword evidence="10" id="KW-1185">Reference proteome</keyword>
<dbReference type="PROSITE" id="PS51192">
    <property type="entry name" value="HELICASE_ATP_BIND_1"/>
    <property type="match status" value="1"/>
</dbReference>
<dbReference type="CTD" id="34357"/>
<dbReference type="InterPro" id="IPR007502">
    <property type="entry name" value="Helicase-assoc_dom"/>
</dbReference>
<feature type="domain" description="Helicase ATP-binding" evidence="7">
    <location>
        <begin position="61"/>
        <end position="230"/>
    </location>
</feature>
<dbReference type="SMART" id="SM00847">
    <property type="entry name" value="HA2"/>
    <property type="match status" value="1"/>
</dbReference>
<dbReference type="FunFam" id="3.40.50.300:FF:000145">
    <property type="entry name" value="probable ATP-dependent RNA helicase DHX40"/>
    <property type="match status" value="1"/>
</dbReference>
<dbReference type="InterPro" id="IPR014001">
    <property type="entry name" value="Helicase_ATP-bd"/>
</dbReference>
<dbReference type="Pfam" id="PF21010">
    <property type="entry name" value="HA2_C"/>
    <property type="match status" value="1"/>
</dbReference>
<dbReference type="GO" id="GO:0003725">
    <property type="term" value="F:double-stranded RNA binding"/>
    <property type="evidence" value="ECO:0007669"/>
    <property type="project" value="TreeGrafter"/>
</dbReference>
<evidence type="ECO:0000256" key="6">
    <source>
        <dbReference type="ARBA" id="ARBA00047984"/>
    </source>
</evidence>
<evidence type="ECO:0000256" key="3">
    <source>
        <dbReference type="ARBA" id="ARBA00022801"/>
    </source>
</evidence>
<reference evidence="9" key="1">
    <citation type="submission" date="2022-01" db="UniProtKB">
        <authorList>
            <consortium name="EnsemblMetazoa"/>
        </authorList>
    </citation>
    <scope>IDENTIFICATION</scope>
</reference>
<evidence type="ECO:0000256" key="2">
    <source>
        <dbReference type="ARBA" id="ARBA00022741"/>
    </source>
</evidence>
<dbReference type="FunFam" id="3.40.50.300:FF:000750">
    <property type="entry name" value="Putative ATP-dependent RNA helicase DHX33"/>
    <property type="match status" value="1"/>
</dbReference>
<evidence type="ECO:0000259" key="8">
    <source>
        <dbReference type="PROSITE" id="PS51194"/>
    </source>
</evidence>
<evidence type="ECO:0000313" key="9">
    <source>
        <dbReference type="EnsemblMetazoa" id="XP_014248167.1"/>
    </source>
</evidence>
<dbReference type="SMART" id="SM00490">
    <property type="entry name" value="HELICc"/>
    <property type="match status" value="1"/>
</dbReference>
<dbReference type="CDD" id="cd17978">
    <property type="entry name" value="DEXHc_DHX33"/>
    <property type="match status" value="1"/>
</dbReference>
<keyword evidence="2" id="KW-0547">Nucleotide-binding</keyword>
<dbReference type="Pfam" id="PF00270">
    <property type="entry name" value="DEAD"/>
    <property type="match status" value="1"/>
</dbReference>
<dbReference type="Gene3D" id="3.40.50.300">
    <property type="entry name" value="P-loop containing nucleotide triphosphate hydrolases"/>
    <property type="match status" value="2"/>
</dbReference>
<dbReference type="Gene3D" id="1.20.120.1080">
    <property type="match status" value="1"/>
</dbReference>
<dbReference type="Proteomes" id="UP000494040">
    <property type="component" value="Unassembled WGS sequence"/>
</dbReference>
<keyword evidence="5" id="KW-0067">ATP-binding</keyword>
<dbReference type="GO" id="GO:0005730">
    <property type="term" value="C:nucleolus"/>
    <property type="evidence" value="ECO:0007669"/>
    <property type="project" value="TreeGrafter"/>
</dbReference>
<dbReference type="PANTHER" id="PTHR18934">
    <property type="entry name" value="ATP-DEPENDENT RNA HELICASE"/>
    <property type="match status" value="1"/>
</dbReference>
<comment type="catalytic activity">
    <reaction evidence="6">
        <text>ATP + H2O = ADP + phosphate + H(+)</text>
        <dbReference type="Rhea" id="RHEA:13065"/>
        <dbReference type="ChEBI" id="CHEBI:15377"/>
        <dbReference type="ChEBI" id="CHEBI:15378"/>
        <dbReference type="ChEBI" id="CHEBI:30616"/>
        <dbReference type="ChEBI" id="CHEBI:43474"/>
        <dbReference type="ChEBI" id="CHEBI:456216"/>
        <dbReference type="EC" id="3.6.4.13"/>
    </reaction>
</comment>
<keyword evidence="3" id="KW-0378">Hydrolase</keyword>
<dbReference type="Pfam" id="PF07717">
    <property type="entry name" value="OB_NTP_bind"/>
    <property type="match status" value="1"/>
</dbReference>
<dbReference type="PROSITE" id="PS51194">
    <property type="entry name" value="HELICASE_CTER"/>
    <property type="match status" value="1"/>
</dbReference>
<feature type="domain" description="Helicase C-terminal" evidence="8">
    <location>
        <begin position="255"/>
        <end position="428"/>
    </location>
</feature>
<dbReference type="SUPFAM" id="SSF52540">
    <property type="entry name" value="P-loop containing nucleoside triphosphate hydrolases"/>
    <property type="match status" value="1"/>
</dbReference>
<dbReference type="GO" id="GO:0003724">
    <property type="term" value="F:RNA helicase activity"/>
    <property type="evidence" value="ECO:0007669"/>
    <property type="project" value="UniProtKB-EC"/>
</dbReference>
<name>A0A8I6RMR5_CIMLE</name>
<evidence type="ECO:0000256" key="4">
    <source>
        <dbReference type="ARBA" id="ARBA00022806"/>
    </source>
</evidence>
<dbReference type="InterPro" id="IPR001650">
    <property type="entry name" value="Helicase_C-like"/>
</dbReference>
<organism evidence="9 10">
    <name type="scientific">Cimex lectularius</name>
    <name type="common">Bed bug</name>
    <name type="synonym">Acanthia lectularia</name>
    <dbReference type="NCBI Taxonomy" id="79782"/>
    <lineage>
        <taxon>Eukaryota</taxon>
        <taxon>Metazoa</taxon>
        <taxon>Ecdysozoa</taxon>
        <taxon>Arthropoda</taxon>
        <taxon>Hexapoda</taxon>
        <taxon>Insecta</taxon>
        <taxon>Pterygota</taxon>
        <taxon>Neoptera</taxon>
        <taxon>Paraneoptera</taxon>
        <taxon>Hemiptera</taxon>
        <taxon>Heteroptera</taxon>
        <taxon>Panheteroptera</taxon>
        <taxon>Cimicomorpha</taxon>
        <taxon>Cimicidae</taxon>
        <taxon>Cimex</taxon>
    </lineage>
</organism>
<dbReference type="GeneID" id="106665879"/>
<evidence type="ECO:0000313" key="10">
    <source>
        <dbReference type="Proteomes" id="UP000494040"/>
    </source>
</evidence>
<sequence length="683" mass="77158">MSISYGGFDKTRPGMKRPQINFNLVNKAKKLCHENSYKAKSANIEQERTALPIFKVRKRLLSELDKNSTLILIGETGSGKTTQIPQYIHELRMEGDRKIAITQPRRVAAITVANRVALEAKTSIGQIVGYCVRFEDNTSDMTKIKYMTDGMLLREALLDEYLLAYNVIILDEAHERTIHTDVLFGIVKAAQKQRAAKLGLRPLKVIVMSATMDVDHFCQYFDNAPAVYLEGRQYPVEINHAIEPQDDYIFSSLVTIFQIHKEAPPNHDILVFLTGQEEIESMTANIRAIQKDELCVGPNIRVFPLYAALCSNKQMEIFQPCNPNTRKIILSTNIAETSVTISGIKYVIDSGMVKQKIHHPATGLDILKVLNISQAQAWQRTGRAGRESEGFCYRIYTKEEYDGMLPNSVPEILRSNLSSVILQLLALKVNLLKFDFLDKPPTELIFEGLDLLKLLEAIDDVKDPNLTDLGKQMSLFPLDPRYSKILISAKTFGCIEEVLTIIAILSGETIFVNNVAKREEAAAARAKFSSSSGDLITLLNVFRAYNSVSSKHAWCYENFLISRNLEYASKVRKQLADICQKCNMQLTTCGEDVDRVKKCFISGFFMNLAELQRDRKYVTVGKRQIVSIHPSSVLSGTYPQLILFTELVQTNKCYMRYVTPVDPQWVEEISPKGYKCVNISEVD</sequence>
<dbReference type="InterPro" id="IPR027417">
    <property type="entry name" value="P-loop_NTPase"/>
</dbReference>
<dbReference type="PANTHER" id="PTHR18934:SF118">
    <property type="entry name" value="ATP-DEPENDENT RNA HELICASE DHX33"/>
    <property type="match status" value="1"/>
</dbReference>
<dbReference type="RefSeq" id="XP_014248167.1">
    <property type="nucleotide sequence ID" value="XM_014392681.2"/>
</dbReference>
<dbReference type="CDD" id="cd18791">
    <property type="entry name" value="SF2_C_RHA"/>
    <property type="match status" value="1"/>
</dbReference>
<accession>A0A8I6RMR5</accession>
<dbReference type="OrthoDB" id="10253254at2759"/>
<dbReference type="Pfam" id="PF00271">
    <property type="entry name" value="Helicase_C"/>
    <property type="match status" value="1"/>
</dbReference>
<evidence type="ECO:0000256" key="5">
    <source>
        <dbReference type="ARBA" id="ARBA00022840"/>
    </source>
</evidence>
<proteinExistence type="predicted"/>
<evidence type="ECO:0000256" key="1">
    <source>
        <dbReference type="ARBA" id="ARBA00012552"/>
    </source>
</evidence>
<dbReference type="Pfam" id="PF04408">
    <property type="entry name" value="WHD_HA2"/>
    <property type="match status" value="1"/>
</dbReference>
<evidence type="ECO:0000259" key="7">
    <source>
        <dbReference type="PROSITE" id="PS51192"/>
    </source>
</evidence>
<dbReference type="InterPro" id="IPR011709">
    <property type="entry name" value="DEAD-box_helicase_OB_fold"/>
</dbReference>
<dbReference type="EnsemblMetazoa" id="XM_014392681.2">
    <property type="protein sequence ID" value="XP_014248167.1"/>
    <property type="gene ID" value="LOC106665879"/>
</dbReference>
<keyword evidence="4" id="KW-0347">Helicase</keyword>
<dbReference type="GO" id="GO:0045943">
    <property type="term" value="P:positive regulation of transcription by RNA polymerase I"/>
    <property type="evidence" value="ECO:0007669"/>
    <property type="project" value="TreeGrafter"/>
</dbReference>
<dbReference type="EC" id="3.6.4.13" evidence="1"/>
<dbReference type="GO" id="GO:0005524">
    <property type="term" value="F:ATP binding"/>
    <property type="evidence" value="ECO:0007669"/>
    <property type="project" value="UniProtKB-KW"/>
</dbReference>
<dbReference type="KEGG" id="clec:106665879"/>
<dbReference type="OMA" id="CHENFLH"/>
<dbReference type="InterPro" id="IPR011545">
    <property type="entry name" value="DEAD/DEAH_box_helicase_dom"/>
</dbReference>
<dbReference type="AlphaFoldDB" id="A0A8I6RMR5"/>
<dbReference type="GO" id="GO:0016787">
    <property type="term" value="F:hydrolase activity"/>
    <property type="evidence" value="ECO:0007669"/>
    <property type="project" value="UniProtKB-KW"/>
</dbReference>
<dbReference type="SMART" id="SM00487">
    <property type="entry name" value="DEXDc"/>
    <property type="match status" value="1"/>
</dbReference>
<protein>
    <recommendedName>
        <fullName evidence="1">RNA helicase</fullName>
        <ecNumber evidence="1">3.6.4.13</ecNumber>
    </recommendedName>
</protein>
<dbReference type="InterPro" id="IPR048333">
    <property type="entry name" value="HA2_WH"/>
</dbReference>